<comment type="caution">
    <text evidence="1">The sequence shown here is derived from an EMBL/GenBank/DDBJ whole genome shotgun (WGS) entry which is preliminary data.</text>
</comment>
<dbReference type="Proteomes" id="UP001596157">
    <property type="component" value="Unassembled WGS sequence"/>
</dbReference>
<dbReference type="RefSeq" id="WP_378243483.1">
    <property type="nucleotide sequence ID" value="NZ_JBHSKF010000001.1"/>
</dbReference>
<organism evidence="1 2">
    <name type="scientific">Actinokineospora guangxiensis</name>
    <dbReference type="NCBI Taxonomy" id="1490288"/>
    <lineage>
        <taxon>Bacteria</taxon>
        <taxon>Bacillati</taxon>
        <taxon>Actinomycetota</taxon>
        <taxon>Actinomycetes</taxon>
        <taxon>Pseudonocardiales</taxon>
        <taxon>Pseudonocardiaceae</taxon>
        <taxon>Actinokineospora</taxon>
    </lineage>
</organism>
<protein>
    <submittedName>
        <fullName evidence="1">Uncharacterized protein</fullName>
    </submittedName>
</protein>
<gene>
    <name evidence="1" type="ORF">ACFPM7_03055</name>
</gene>
<dbReference type="EMBL" id="JBHSKF010000001">
    <property type="protein sequence ID" value="MFC5286018.1"/>
    <property type="molecule type" value="Genomic_DNA"/>
</dbReference>
<keyword evidence="2" id="KW-1185">Reference proteome</keyword>
<name>A0ABW0EI83_9PSEU</name>
<sequence length="213" mass="22892">MGVLLPDDGYVRMQVGLADEAGKALDTREAGHGLSVRTVQRDKTFCAQQIVFADGVRVEVSGDVYSGDFAMEQCGPVKGMVEHILEYLLANKRPGNIEPAPNTLRSLDPCAVADKAVKSVAAFRGARASELDEHRCAWTEKAVVFFGWSDDFGKDPAPFSLAGRETVEREIGEGTCSVSGKHVANGPNDIETATIHVRNPDIAAALWPLLPKA</sequence>
<proteinExistence type="predicted"/>
<reference evidence="2" key="1">
    <citation type="journal article" date="2019" name="Int. J. Syst. Evol. Microbiol.">
        <title>The Global Catalogue of Microorganisms (GCM) 10K type strain sequencing project: providing services to taxonomists for standard genome sequencing and annotation.</title>
        <authorList>
            <consortium name="The Broad Institute Genomics Platform"/>
            <consortium name="The Broad Institute Genome Sequencing Center for Infectious Disease"/>
            <person name="Wu L."/>
            <person name="Ma J."/>
        </authorList>
    </citation>
    <scope>NUCLEOTIDE SEQUENCE [LARGE SCALE GENOMIC DNA]</scope>
    <source>
        <strain evidence="2">CCUG 59778</strain>
    </source>
</reference>
<evidence type="ECO:0000313" key="2">
    <source>
        <dbReference type="Proteomes" id="UP001596157"/>
    </source>
</evidence>
<evidence type="ECO:0000313" key="1">
    <source>
        <dbReference type="EMBL" id="MFC5286018.1"/>
    </source>
</evidence>
<accession>A0ABW0EI83</accession>